<dbReference type="InterPro" id="IPR013783">
    <property type="entry name" value="Ig-like_fold"/>
</dbReference>
<feature type="domain" description="CBM-cenC" evidence="9">
    <location>
        <begin position="191"/>
        <end position="300"/>
    </location>
</feature>
<dbReference type="InterPro" id="IPR013098">
    <property type="entry name" value="Ig_I-set"/>
</dbReference>
<dbReference type="Pfam" id="PF02018">
    <property type="entry name" value="CBM_4_9"/>
    <property type="match status" value="2"/>
</dbReference>
<evidence type="ECO:0000256" key="6">
    <source>
        <dbReference type="PROSITE-ProRule" id="PRU10060"/>
    </source>
</evidence>
<evidence type="ECO:0000259" key="9">
    <source>
        <dbReference type="Pfam" id="PF02018"/>
    </source>
</evidence>
<dbReference type="EC" id="3.2.1.4" evidence="7"/>
<dbReference type="Gene3D" id="1.50.10.10">
    <property type="match status" value="1"/>
</dbReference>
<dbReference type="InterPro" id="IPR036179">
    <property type="entry name" value="Ig-like_dom_sf"/>
</dbReference>
<dbReference type="Pfam" id="PF00759">
    <property type="entry name" value="Glyco_hydro_9"/>
    <property type="match status" value="1"/>
</dbReference>
<proteinExistence type="inferred from homology"/>
<dbReference type="Proteomes" id="UP000317046">
    <property type="component" value="Unassembled WGS sequence"/>
</dbReference>
<dbReference type="Pfam" id="PF02927">
    <property type="entry name" value="CelD_N"/>
    <property type="match status" value="1"/>
</dbReference>
<dbReference type="InterPro" id="IPR003305">
    <property type="entry name" value="CenC_carb-bd"/>
</dbReference>
<dbReference type="CDD" id="cd02850">
    <property type="entry name" value="E_set_Cellulase_N"/>
    <property type="match status" value="1"/>
</dbReference>
<keyword evidence="5 6" id="KW-0624">Polysaccharide degradation</keyword>
<dbReference type="PROSITE" id="PS00698">
    <property type="entry name" value="GH9_3"/>
    <property type="match status" value="1"/>
</dbReference>
<dbReference type="GO" id="GO:0030245">
    <property type="term" value="P:cellulose catabolic process"/>
    <property type="evidence" value="ECO:0007669"/>
    <property type="project" value="UniProtKB-KW"/>
</dbReference>
<feature type="active site" evidence="6">
    <location>
        <position position="901"/>
    </location>
</feature>
<feature type="domain" description="Immunoglobulin I-set" evidence="11">
    <location>
        <begin position="941"/>
        <end position="1021"/>
    </location>
</feature>
<feature type="domain" description="CBM-cenC" evidence="9">
    <location>
        <begin position="41"/>
        <end position="112"/>
    </location>
</feature>
<dbReference type="InterPro" id="IPR033126">
    <property type="entry name" value="Glyco_hydro_9_Asp/Glu_AS"/>
</dbReference>
<dbReference type="RefSeq" id="WP_170223967.1">
    <property type="nucleotide sequence ID" value="NZ_BJLR01000019.1"/>
</dbReference>
<comment type="catalytic activity">
    <reaction evidence="7">
        <text>Endohydrolysis of (1-&gt;4)-beta-D-glucosidic linkages in cellulose, lichenin and cereal beta-D-glucans.</text>
        <dbReference type="EC" id="3.2.1.4"/>
    </reaction>
</comment>
<dbReference type="SUPFAM" id="SSF48208">
    <property type="entry name" value="Six-hairpin glycosidases"/>
    <property type="match status" value="1"/>
</dbReference>
<keyword evidence="4 6" id="KW-0326">Glycosidase</keyword>
<dbReference type="SUPFAM" id="SSF81296">
    <property type="entry name" value="E set domains"/>
    <property type="match status" value="1"/>
</dbReference>
<dbReference type="InterPro" id="IPR004197">
    <property type="entry name" value="Cellulase_Ig-like"/>
</dbReference>
<dbReference type="Gene3D" id="2.60.120.260">
    <property type="entry name" value="Galactose-binding domain-like"/>
    <property type="match status" value="2"/>
</dbReference>
<feature type="domain" description="Cellulase Ig-like" evidence="10">
    <location>
        <begin position="349"/>
        <end position="432"/>
    </location>
</feature>
<reference evidence="12" key="1">
    <citation type="submission" date="2019-06" db="EMBL/GenBank/DDBJ databases">
        <title>Whole genome shotgun sequence of Cellulomonas cellasea NBRC 3753.</title>
        <authorList>
            <person name="Hosoyama A."/>
            <person name="Uohara A."/>
            <person name="Ohji S."/>
            <person name="Ichikawa N."/>
        </authorList>
    </citation>
    <scope>NUCLEOTIDE SEQUENCE [LARGE SCALE GENOMIC DNA]</scope>
    <source>
        <strain evidence="12">NBRC 3753</strain>
    </source>
</reference>
<dbReference type="InterPro" id="IPR014756">
    <property type="entry name" value="Ig_E-set"/>
</dbReference>
<dbReference type="InterPro" id="IPR012341">
    <property type="entry name" value="6hp_glycosidase-like_sf"/>
</dbReference>
<evidence type="ECO:0000313" key="12">
    <source>
        <dbReference type="EMBL" id="GEA88334.1"/>
    </source>
</evidence>
<dbReference type="AlphaFoldDB" id="A0A4Y3KY00"/>
<dbReference type="Gene3D" id="2.60.40.10">
    <property type="entry name" value="Immunoglobulins"/>
    <property type="match status" value="2"/>
</dbReference>
<keyword evidence="7" id="KW-0732">Signal</keyword>
<evidence type="ECO:0000313" key="13">
    <source>
        <dbReference type="Proteomes" id="UP000317046"/>
    </source>
</evidence>
<keyword evidence="13" id="KW-1185">Reference proteome</keyword>
<evidence type="ECO:0000256" key="7">
    <source>
        <dbReference type="RuleBase" id="RU361166"/>
    </source>
</evidence>
<comment type="similarity">
    <text evidence="1 6 7">Belongs to the glycosyl hydrolase 9 (cellulase E) family.</text>
</comment>
<evidence type="ECO:0000256" key="3">
    <source>
        <dbReference type="ARBA" id="ARBA00023277"/>
    </source>
</evidence>
<protein>
    <recommendedName>
        <fullName evidence="7">Endoglucanase</fullName>
        <ecNumber evidence="7">3.2.1.4</ecNumber>
    </recommendedName>
</protein>
<dbReference type="SUPFAM" id="SSF48726">
    <property type="entry name" value="Immunoglobulin"/>
    <property type="match status" value="1"/>
</dbReference>
<name>A0A4Y3KY00_9CELL</name>
<dbReference type="EMBL" id="BJLR01000019">
    <property type="protein sequence ID" value="GEA88334.1"/>
    <property type="molecule type" value="Genomic_DNA"/>
</dbReference>
<dbReference type="SUPFAM" id="SSF49785">
    <property type="entry name" value="Galactose-binding domain-like"/>
    <property type="match status" value="2"/>
</dbReference>
<keyword evidence="7" id="KW-0136">Cellulose degradation</keyword>
<evidence type="ECO:0000259" key="11">
    <source>
        <dbReference type="Pfam" id="PF07679"/>
    </source>
</evidence>
<dbReference type="Pfam" id="PF07679">
    <property type="entry name" value="I-set"/>
    <property type="match status" value="1"/>
</dbReference>
<accession>A0A4Y3KY00</accession>
<comment type="caution">
    <text evidence="12">The sequence shown here is derived from an EMBL/GenBank/DDBJ whole genome shotgun (WGS) entry which is preliminary data.</text>
</comment>
<dbReference type="InterPro" id="IPR008928">
    <property type="entry name" value="6-hairpin_glycosidase_sf"/>
</dbReference>
<evidence type="ECO:0000256" key="2">
    <source>
        <dbReference type="ARBA" id="ARBA00022801"/>
    </source>
</evidence>
<feature type="chain" id="PRO_5021481285" description="Endoglucanase" evidence="7">
    <location>
        <begin position="35"/>
        <end position="1121"/>
    </location>
</feature>
<evidence type="ECO:0000259" key="10">
    <source>
        <dbReference type="Pfam" id="PF02927"/>
    </source>
</evidence>
<feature type="signal peptide" evidence="7">
    <location>
        <begin position="1"/>
        <end position="34"/>
    </location>
</feature>
<evidence type="ECO:0000259" key="8">
    <source>
        <dbReference type="Pfam" id="PF00759"/>
    </source>
</evidence>
<feature type="domain" description="Glycoside hydrolase family 9" evidence="8">
    <location>
        <begin position="442"/>
        <end position="922"/>
    </location>
</feature>
<dbReference type="PANTHER" id="PTHR22298">
    <property type="entry name" value="ENDO-1,4-BETA-GLUCANASE"/>
    <property type="match status" value="1"/>
</dbReference>
<dbReference type="InterPro" id="IPR008979">
    <property type="entry name" value="Galactose-bd-like_sf"/>
</dbReference>
<feature type="active site" evidence="6">
    <location>
        <position position="910"/>
    </location>
</feature>
<keyword evidence="3 6" id="KW-0119">Carbohydrate metabolism</keyword>
<keyword evidence="2 6" id="KW-0378">Hydrolase</keyword>
<evidence type="ECO:0000256" key="4">
    <source>
        <dbReference type="ARBA" id="ARBA00023295"/>
    </source>
</evidence>
<gene>
    <name evidence="12" type="ORF">CCE01nite_22830</name>
</gene>
<dbReference type="GO" id="GO:0008810">
    <property type="term" value="F:cellulase activity"/>
    <property type="evidence" value="ECO:0007669"/>
    <property type="project" value="UniProtKB-EC"/>
</dbReference>
<sequence>MVSFPDASARASGAAAATVAVLALAAAVSPVALAGPLTDVHDFATGTEGWFSYPPEAVTASAETGELCAAVGAHTGNPWDVAIQHDAVTFDRDATYTVEFDAHASRAVTVPVQGGPGYPAVFGQSVQLDGSSTPEHVALTFSPSAWPTGEGSPVADDWTTATGNVSFQLGNQGEPYELCIDDFSITPLGTNLIPNGDFASGSTDPWFVAGDLGPADVSSGALVVPVPAASGIYAGVGFNGLAIEEGTSYTLTFDVSASEERTIRAIVGENGGSYGTVLDKTVPVTTEPTTVSHTFTATDSYPATTTPGGPFEGQLAFQVGGRGDDWTFTLDNVSLVESLTPPPPYAPETGPRVRVNQVGYLPAGPKQATLVTERTEPVVWQVRTVSGGVLAEGVTTPRGVEPSSGLNVHTIDFGELATEAEGLVLAADGETSRPFDIDVDLYQQLRYDALNFFYLMRSGTEIDAAIDPDYARPAGHVDVAPNKGDGAVTCLTAADEGAGWAYGDWTCPEGYALDVRGGWYDAGDHGKYVVNGGIAAAQLLSTYERTLHAGTADPGALADGTLAVPESSNGVPDVLDEARWELEFLLSMQVPADGGEYAGMAHHKIHDVGWTGLPLLPSQDPQERRLARPSTAATLNLAAAAAQGARLFAEHDPEFAAELLAAARTAWDAAQAHPAVLAPDAAGNNGGGAYSDGTVTDEFYWAAAELFLTTGENAFAEHLLASPHATGDVFGPGGMNWGSTAGLGRLDLATVPNALPTRDAIRQSVLDAADAYVATQDAQAWGSTYVRPDGLYEWGSNSMVLNTTVVIATAFDLTGDETYRRSALEAVDYLLGRNALNISYVSGYGEVSAQHQHNRWFPLSVPGVSPEGSLAGGPNSTTGTWDPTMQAAFAGGCTPSMCYLDELGSWASNEVAINWNSALSWVASFVADQGDGSADASTPVRVTGQPADVTVAPGATATFTAAATGVPAPTVRWQVQRPGARWVDVPGATSTTLTVTAAIADHGTLYRAVFTNASGSEATDVARLAVVAAEPLTVRLSAPAVRAGGHVTVAVVGAAAREIVQVRLGDELLDTRAVRKDGTVSISVRVPRHTDPGAYVVTVRGASSGREGTATLQVLPAPRRS</sequence>
<evidence type="ECO:0000256" key="5">
    <source>
        <dbReference type="ARBA" id="ARBA00023326"/>
    </source>
</evidence>
<organism evidence="12 13">
    <name type="scientific">Cellulomonas cellasea</name>
    <dbReference type="NCBI Taxonomy" id="43670"/>
    <lineage>
        <taxon>Bacteria</taxon>
        <taxon>Bacillati</taxon>
        <taxon>Actinomycetota</taxon>
        <taxon>Actinomycetes</taxon>
        <taxon>Micrococcales</taxon>
        <taxon>Cellulomonadaceae</taxon>
        <taxon>Cellulomonas</taxon>
    </lineage>
</organism>
<dbReference type="InterPro" id="IPR001701">
    <property type="entry name" value="Glyco_hydro_9"/>
</dbReference>
<evidence type="ECO:0000256" key="1">
    <source>
        <dbReference type="ARBA" id="ARBA00007072"/>
    </source>
</evidence>